<dbReference type="GO" id="GO:0004252">
    <property type="term" value="F:serine-type endopeptidase activity"/>
    <property type="evidence" value="ECO:0007669"/>
    <property type="project" value="InterPro"/>
</dbReference>
<dbReference type="PROSITE" id="PS51257">
    <property type="entry name" value="PROKAR_LIPOPROTEIN"/>
    <property type="match status" value="1"/>
</dbReference>
<organism evidence="3 4">
    <name type="scientific">Caldichromatium japonicum</name>
    <dbReference type="NCBI Taxonomy" id="2699430"/>
    <lineage>
        <taxon>Bacteria</taxon>
        <taxon>Pseudomonadati</taxon>
        <taxon>Pseudomonadota</taxon>
        <taxon>Gammaproteobacteria</taxon>
        <taxon>Chromatiales</taxon>
        <taxon>Chromatiaceae</taxon>
        <taxon>Caldichromatium</taxon>
    </lineage>
</organism>
<evidence type="ECO:0000256" key="2">
    <source>
        <dbReference type="ARBA" id="ARBA00022801"/>
    </source>
</evidence>
<dbReference type="InterPro" id="IPR051201">
    <property type="entry name" value="Chloro_Bact_Ser_Proteases"/>
</dbReference>
<dbReference type="Pfam" id="PF13365">
    <property type="entry name" value="Trypsin_2"/>
    <property type="match status" value="1"/>
</dbReference>
<protein>
    <submittedName>
        <fullName evidence="3">Trypsin-like serine protease</fullName>
    </submittedName>
</protein>
<dbReference type="PANTHER" id="PTHR43343:SF3">
    <property type="entry name" value="PROTEASE DO-LIKE 8, CHLOROPLASTIC"/>
    <property type="match status" value="1"/>
</dbReference>
<evidence type="ECO:0000313" key="3">
    <source>
        <dbReference type="EMBL" id="QIK37646.1"/>
    </source>
</evidence>
<dbReference type="SUPFAM" id="SSF50494">
    <property type="entry name" value="Trypsin-like serine proteases"/>
    <property type="match status" value="1"/>
</dbReference>
<dbReference type="RefSeq" id="WP_166270409.1">
    <property type="nucleotide sequence ID" value="NZ_CP048029.1"/>
</dbReference>
<keyword evidence="4" id="KW-1185">Reference proteome</keyword>
<dbReference type="InterPro" id="IPR009003">
    <property type="entry name" value="Peptidase_S1_PA"/>
</dbReference>
<proteinExistence type="predicted"/>
<accession>A0A6G7VCP8</accession>
<keyword evidence="1 3" id="KW-0645">Protease</keyword>
<dbReference type="GO" id="GO:0006508">
    <property type="term" value="P:proteolysis"/>
    <property type="evidence" value="ECO:0007669"/>
    <property type="project" value="UniProtKB-KW"/>
</dbReference>
<evidence type="ECO:0000313" key="4">
    <source>
        <dbReference type="Proteomes" id="UP000502699"/>
    </source>
</evidence>
<dbReference type="Gene3D" id="2.40.10.120">
    <property type="match status" value="1"/>
</dbReference>
<gene>
    <name evidence="3" type="ORF">GWK36_06230</name>
</gene>
<dbReference type="KEGG" id="cjap:GWK36_06230"/>
<evidence type="ECO:0000256" key="1">
    <source>
        <dbReference type="ARBA" id="ARBA00022670"/>
    </source>
</evidence>
<sequence length="294" mass="31308">MPAALSKRPAPSRERPPWWARLWTGFALSLLTACATPPPGEPPVANAIQPLFSPLAQPSLAPLMRQVMPAVVDIQVESRTLSETHPFLDDPEFKRFLERMGLPLPKIETLQRRLSYGAGVILDSARGYVVTNDHLLQDAARIEVRLKDGRRLPAQKIGADTRSDIALLRIPPVDVRPLLLGDSDRLQVGDFVIAIGNPFGLGQTTTLGVVSAIGPRSLGDQPLGELIQTDASINPGNSGGPLLNLRGEVVGINTALIGPAGGNVGIGFAVPSNRVRAALRILTGQSSGLRPPVD</sequence>
<keyword evidence="2" id="KW-0378">Hydrolase</keyword>
<dbReference type="Proteomes" id="UP000502699">
    <property type="component" value="Chromosome"/>
</dbReference>
<reference evidence="4" key="1">
    <citation type="submission" date="2020-01" db="EMBL/GenBank/DDBJ databases">
        <title>Caldichromatium gen. nov., sp. nov., a thermophilic purple sulfur bacterium member of the family Chromatiaceae isolated from Nakabusa hot spring, Japan.</title>
        <authorList>
            <person name="Saini M.K."/>
            <person name="Hanada S."/>
            <person name="Tank M."/>
        </authorList>
    </citation>
    <scope>NUCLEOTIDE SEQUENCE [LARGE SCALE GENOMIC DNA]</scope>
    <source>
        <strain evidence="4">No.7</strain>
    </source>
</reference>
<dbReference type="InterPro" id="IPR001940">
    <property type="entry name" value="Peptidase_S1C"/>
</dbReference>
<dbReference type="AlphaFoldDB" id="A0A6G7VCP8"/>
<dbReference type="EMBL" id="CP048029">
    <property type="protein sequence ID" value="QIK37646.1"/>
    <property type="molecule type" value="Genomic_DNA"/>
</dbReference>
<dbReference type="PRINTS" id="PR00834">
    <property type="entry name" value="PROTEASES2C"/>
</dbReference>
<name>A0A6G7VCP8_9GAMM</name>
<dbReference type="PANTHER" id="PTHR43343">
    <property type="entry name" value="PEPTIDASE S12"/>
    <property type="match status" value="1"/>
</dbReference>